<keyword evidence="1" id="KW-0805">Transcription regulation</keyword>
<feature type="domain" description="HTH tetR-type" evidence="5">
    <location>
        <begin position="18"/>
        <end position="78"/>
    </location>
</feature>
<dbReference type="SUPFAM" id="SSF48498">
    <property type="entry name" value="Tetracyclin repressor-like, C-terminal domain"/>
    <property type="match status" value="1"/>
</dbReference>
<evidence type="ECO:0000256" key="1">
    <source>
        <dbReference type="ARBA" id="ARBA00023015"/>
    </source>
</evidence>
<evidence type="ECO:0000313" key="7">
    <source>
        <dbReference type="Proteomes" id="UP001209654"/>
    </source>
</evidence>
<dbReference type="EMBL" id="BRVS01000027">
    <property type="protein sequence ID" value="GLB69171.1"/>
    <property type="molecule type" value="Genomic_DNA"/>
</dbReference>
<dbReference type="Pfam" id="PF00440">
    <property type="entry name" value="TetR_N"/>
    <property type="match status" value="1"/>
</dbReference>
<evidence type="ECO:0000256" key="2">
    <source>
        <dbReference type="ARBA" id="ARBA00023125"/>
    </source>
</evidence>
<dbReference type="RefSeq" id="WP_264797258.1">
    <property type="nucleotide sequence ID" value="NZ_BRVS01000027.1"/>
</dbReference>
<protein>
    <submittedName>
        <fullName evidence="6">TetR family transcriptional regulator</fullName>
    </submittedName>
</protein>
<accession>A0ABQ5MYV1</accession>
<gene>
    <name evidence="6" type="ORF">AHIS1636_36140</name>
</gene>
<dbReference type="Pfam" id="PF16859">
    <property type="entry name" value="TetR_C_11"/>
    <property type="match status" value="1"/>
</dbReference>
<dbReference type="InterPro" id="IPR036271">
    <property type="entry name" value="Tet_transcr_reg_TetR-rel_C_sf"/>
</dbReference>
<dbReference type="Gene3D" id="1.10.357.10">
    <property type="entry name" value="Tetracycline Repressor, domain 2"/>
    <property type="match status" value="1"/>
</dbReference>
<comment type="caution">
    <text evidence="6">The sequence shown here is derived from an EMBL/GenBank/DDBJ whole genome shotgun (WGS) entry which is preliminary data.</text>
</comment>
<keyword evidence="3" id="KW-0804">Transcription</keyword>
<dbReference type="PRINTS" id="PR00455">
    <property type="entry name" value="HTHTETR"/>
</dbReference>
<evidence type="ECO:0000313" key="6">
    <source>
        <dbReference type="EMBL" id="GLB69171.1"/>
    </source>
</evidence>
<dbReference type="InterPro" id="IPR050109">
    <property type="entry name" value="HTH-type_TetR-like_transc_reg"/>
</dbReference>
<evidence type="ECO:0000256" key="4">
    <source>
        <dbReference type="PROSITE-ProRule" id="PRU00335"/>
    </source>
</evidence>
<sequence length="204" mass="22139">MNTMQAAAEPSLAEARTEAKKQKIMDAVVAILKEGGGSALTMDAIAARARTSKATIYRYWPDKTSLLIDAASRIIRSPEIPDLGSFRDELRMLLQARLKEFRGEGVDKMFGALIGVAAEDPVFGAHLREWMELQQMSTNTAIVARAKARGEIRPEVPVEAAVTIVGAPLVYRMVLQKMQPDEALVETLVNCVVAGLSADSARQG</sequence>
<name>A0ABQ5MYV1_9MICC</name>
<dbReference type="PANTHER" id="PTHR30055">
    <property type="entry name" value="HTH-TYPE TRANSCRIPTIONAL REGULATOR RUTR"/>
    <property type="match status" value="1"/>
</dbReference>
<dbReference type="PROSITE" id="PS50977">
    <property type="entry name" value="HTH_TETR_2"/>
    <property type="match status" value="1"/>
</dbReference>
<dbReference type="InterPro" id="IPR011075">
    <property type="entry name" value="TetR_C"/>
</dbReference>
<dbReference type="PANTHER" id="PTHR30055:SF148">
    <property type="entry name" value="TETR-FAMILY TRANSCRIPTIONAL REGULATOR"/>
    <property type="match status" value="1"/>
</dbReference>
<dbReference type="InterPro" id="IPR001647">
    <property type="entry name" value="HTH_TetR"/>
</dbReference>
<organism evidence="6 7">
    <name type="scientific">Arthrobacter mangrovi</name>
    <dbReference type="NCBI Taxonomy" id="2966350"/>
    <lineage>
        <taxon>Bacteria</taxon>
        <taxon>Bacillati</taxon>
        <taxon>Actinomycetota</taxon>
        <taxon>Actinomycetes</taxon>
        <taxon>Micrococcales</taxon>
        <taxon>Micrococcaceae</taxon>
        <taxon>Arthrobacter</taxon>
    </lineage>
</organism>
<dbReference type="InterPro" id="IPR009057">
    <property type="entry name" value="Homeodomain-like_sf"/>
</dbReference>
<dbReference type="SUPFAM" id="SSF46689">
    <property type="entry name" value="Homeodomain-like"/>
    <property type="match status" value="1"/>
</dbReference>
<evidence type="ECO:0000259" key="5">
    <source>
        <dbReference type="PROSITE" id="PS50977"/>
    </source>
</evidence>
<keyword evidence="7" id="KW-1185">Reference proteome</keyword>
<dbReference type="Proteomes" id="UP001209654">
    <property type="component" value="Unassembled WGS sequence"/>
</dbReference>
<proteinExistence type="predicted"/>
<keyword evidence="2 4" id="KW-0238">DNA-binding</keyword>
<reference evidence="6 7" key="1">
    <citation type="journal article" date="2023" name="Int. J. Syst. Evol. Microbiol.">
        <title>Arthrobacter mangrovi sp. nov., an actinobacterium isolated from the rhizosphere of a mangrove.</title>
        <authorList>
            <person name="Hamada M."/>
            <person name="Saitou S."/>
            <person name="Enomoto N."/>
            <person name="Nanri K."/>
            <person name="Hidaka K."/>
            <person name="Miura T."/>
            <person name="Tamura T."/>
        </authorList>
    </citation>
    <scope>NUCLEOTIDE SEQUENCE [LARGE SCALE GENOMIC DNA]</scope>
    <source>
        <strain evidence="6 7">NBRC 112813</strain>
    </source>
</reference>
<dbReference type="Gene3D" id="1.10.10.60">
    <property type="entry name" value="Homeodomain-like"/>
    <property type="match status" value="1"/>
</dbReference>
<feature type="DNA-binding region" description="H-T-H motif" evidence="4">
    <location>
        <begin position="41"/>
        <end position="60"/>
    </location>
</feature>
<evidence type="ECO:0000256" key="3">
    <source>
        <dbReference type="ARBA" id="ARBA00023163"/>
    </source>
</evidence>